<keyword evidence="1" id="KW-0812">Transmembrane</keyword>
<name>A0AAU2JPT8_9ACTN</name>
<gene>
    <name evidence="2" type="ORF">OG327_16505</name>
</gene>
<organism evidence="2">
    <name type="scientific">Streptomyces sp. NBC_00049</name>
    <dbReference type="NCBI Taxonomy" id="2903617"/>
    <lineage>
        <taxon>Bacteria</taxon>
        <taxon>Bacillati</taxon>
        <taxon>Actinomycetota</taxon>
        <taxon>Actinomycetes</taxon>
        <taxon>Kitasatosporales</taxon>
        <taxon>Streptomycetaceae</taxon>
        <taxon>Streptomyces</taxon>
    </lineage>
</organism>
<protein>
    <recommendedName>
        <fullName evidence="3">Integral membrane protein</fullName>
    </recommendedName>
</protein>
<keyword evidence="1" id="KW-0472">Membrane</keyword>
<dbReference type="AlphaFoldDB" id="A0AAU2JPT8"/>
<evidence type="ECO:0000313" key="2">
    <source>
        <dbReference type="EMBL" id="WTU74784.1"/>
    </source>
</evidence>
<evidence type="ECO:0008006" key="3">
    <source>
        <dbReference type="Google" id="ProtNLM"/>
    </source>
</evidence>
<keyword evidence="1" id="KW-1133">Transmembrane helix</keyword>
<sequence>MTDPHATHAGAGLRLTRAAVFTAVCVVLSAVGHALASCAAVPWWSLCAGFLTVFVVSALLAGRRRTLPGIAAGLTAGQLSLHALFGLGQHGAAAAQAPASGSDESLAVLAARLVCGGNSVPLSPADARQILEAAGLDPTALAAQAGQMTQAGQVAAQGHGAHVHVAQAATTAPATGLFSPAMLLGHLLAALAAGWLLSRGDAALLRLVELSRLSSEASPVRPLRAALALVRVLGAGLAGAPARTGQVLRTETDPAATTGRETLQHTVIRRGPPTALALAA</sequence>
<feature type="transmembrane region" description="Helical" evidence="1">
    <location>
        <begin position="18"/>
        <end position="36"/>
    </location>
</feature>
<reference evidence="2" key="1">
    <citation type="submission" date="2022-10" db="EMBL/GenBank/DDBJ databases">
        <title>The complete genomes of actinobacterial strains from the NBC collection.</title>
        <authorList>
            <person name="Joergensen T.S."/>
            <person name="Alvarez Arevalo M."/>
            <person name="Sterndorff E.B."/>
            <person name="Faurdal D."/>
            <person name="Vuksanovic O."/>
            <person name="Mourched A.-S."/>
            <person name="Charusanti P."/>
            <person name="Shaw S."/>
            <person name="Blin K."/>
            <person name="Weber T."/>
        </authorList>
    </citation>
    <scope>NUCLEOTIDE SEQUENCE</scope>
    <source>
        <strain evidence="2">NBC_00049</strain>
    </source>
</reference>
<evidence type="ECO:0000256" key="1">
    <source>
        <dbReference type="SAM" id="Phobius"/>
    </source>
</evidence>
<feature type="transmembrane region" description="Helical" evidence="1">
    <location>
        <begin position="42"/>
        <end position="61"/>
    </location>
</feature>
<proteinExistence type="predicted"/>
<accession>A0AAU2JPT8</accession>
<dbReference type="EMBL" id="CP108264">
    <property type="protein sequence ID" value="WTU74784.1"/>
    <property type="molecule type" value="Genomic_DNA"/>
</dbReference>